<comment type="catalytic activity">
    <reaction evidence="1">
        <text>L-threonylcarbamoyladenylate + adenosine(37) in tRNA = N(6)-L-threonylcarbamoyladenosine(37) in tRNA + AMP + H(+)</text>
        <dbReference type="Rhea" id="RHEA:37059"/>
        <dbReference type="Rhea" id="RHEA-COMP:10162"/>
        <dbReference type="Rhea" id="RHEA-COMP:10163"/>
        <dbReference type="ChEBI" id="CHEBI:15378"/>
        <dbReference type="ChEBI" id="CHEBI:73682"/>
        <dbReference type="ChEBI" id="CHEBI:74411"/>
        <dbReference type="ChEBI" id="CHEBI:74418"/>
        <dbReference type="ChEBI" id="CHEBI:456215"/>
        <dbReference type="EC" id="2.3.1.234"/>
    </reaction>
</comment>
<keyword evidence="3" id="KW-0378">Hydrolase</keyword>
<comment type="similarity">
    <text evidence="1">Belongs to the KAE1 / TsaD family.</text>
</comment>
<dbReference type="EMBL" id="VXIT01000001">
    <property type="protein sequence ID" value="KAA6416038.1"/>
    <property type="molecule type" value="Genomic_DNA"/>
</dbReference>
<dbReference type="PANTHER" id="PTHR11735:SF6">
    <property type="entry name" value="TRNA N6-ADENOSINE THREONYLCARBAMOYLTRANSFERASE, MITOCHONDRIAL"/>
    <property type="match status" value="1"/>
</dbReference>
<dbReference type="InterPro" id="IPR022450">
    <property type="entry name" value="TsaD"/>
</dbReference>
<dbReference type="InterPro" id="IPR043129">
    <property type="entry name" value="ATPase_NBD"/>
</dbReference>
<dbReference type="GO" id="GO:0046872">
    <property type="term" value="F:metal ion binding"/>
    <property type="evidence" value="ECO:0007669"/>
    <property type="project" value="UniProtKB-KW"/>
</dbReference>
<dbReference type="HAMAP" id="MF_01445">
    <property type="entry name" value="TsaD"/>
    <property type="match status" value="1"/>
</dbReference>
<evidence type="ECO:0000259" key="2">
    <source>
        <dbReference type="Pfam" id="PF00814"/>
    </source>
</evidence>
<dbReference type="GO" id="GO:0072670">
    <property type="term" value="P:mitochondrial tRNA threonylcarbamoyladenosine modification"/>
    <property type="evidence" value="ECO:0007669"/>
    <property type="project" value="TreeGrafter"/>
</dbReference>
<dbReference type="GO" id="GO:0005739">
    <property type="term" value="C:mitochondrion"/>
    <property type="evidence" value="ECO:0007669"/>
    <property type="project" value="UniProtKB-SubCell"/>
</dbReference>
<organism evidence="3 4">
    <name type="scientific">Lasallia pustulata</name>
    <dbReference type="NCBI Taxonomy" id="136370"/>
    <lineage>
        <taxon>Eukaryota</taxon>
        <taxon>Fungi</taxon>
        <taxon>Dikarya</taxon>
        <taxon>Ascomycota</taxon>
        <taxon>Pezizomycotina</taxon>
        <taxon>Lecanoromycetes</taxon>
        <taxon>OSLEUM clade</taxon>
        <taxon>Umbilicariomycetidae</taxon>
        <taxon>Umbilicariales</taxon>
        <taxon>Umbilicariaceae</taxon>
        <taxon>Lasallia</taxon>
    </lineage>
</organism>
<evidence type="ECO:0000313" key="3">
    <source>
        <dbReference type="EMBL" id="KAA6416038.1"/>
    </source>
</evidence>
<dbReference type="InterPro" id="IPR000905">
    <property type="entry name" value="Gcp-like_dom"/>
</dbReference>
<gene>
    <name evidence="3" type="ORF">FRX48_00757</name>
</gene>
<keyword evidence="3" id="KW-0645">Protease</keyword>
<comment type="cofactor">
    <cofactor evidence="1">
        <name>a divalent metal cation</name>
        <dbReference type="ChEBI" id="CHEBI:60240"/>
    </cofactor>
    <text evidence="1">Binds 1 divalent metal cation per subunit.</text>
</comment>
<proteinExistence type="inferred from homology"/>
<protein>
    <submittedName>
        <fullName evidence="3">Glycoprotease family</fullName>
    </submittedName>
</protein>
<dbReference type="PANTHER" id="PTHR11735">
    <property type="entry name" value="TRNA N6-ADENOSINE THREONYLCARBAMOYLTRANSFERASE"/>
    <property type="match status" value="1"/>
</dbReference>
<name>A0A5M8Q1R5_9LECA</name>
<dbReference type="InterPro" id="IPR017860">
    <property type="entry name" value="Peptidase_M22_CS"/>
</dbReference>
<dbReference type="Proteomes" id="UP000324767">
    <property type="component" value="Unassembled WGS sequence"/>
</dbReference>
<keyword evidence="1" id="KW-0819">tRNA processing</keyword>
<comment type="subunit">
    <text evidence="1">Homodimer.</text>
</comment>
<evidence type="ECO:0000313" key="4">
    <source>
        <dbReference type="Proteomes" id="UP000324767"/>
    </source>
</evidence>
<evidence type="ECO:0000256" key="1">
    <source>
        <dbReference type="HAMAP-Rule" id="MF_03179"/>
    </source>
</evidence>
<dbReference type="GO" id="GO:0008233">
    <property type="term" value="F:peptidase activity"/>
    <property type="evidence" value="ECO:0007669"/>
    <property type="project" value="UniProtKB-KW"/>
</dbReference>
<keyword evidence="1" id="KW-0496">Mitochondrion</keyword>
<sequence>MLISGWRSQCHASPRLSQVTAALTQRRRLLTLAIESSCDDTSVAILDKHDAPPRQSVHGAALPAATLHFHEKITANNKEYLGVHPVVAVESHRQNLATLITKALQSLPDAPSASDDPSSTIRVRARSGWTRKRKPDLVSVTRGPGMRSCLAAGIDTAKGLAVGWQVPVVGVNHMQAHALTPRLVSAMAPNSTPVVEPAFPFLSLLVSGGHTLLLHSTGLIDHTVLATTSDMAIGDAVDKMARVVVPTEIIRQSDEIMYGRLLEQFAFPLGEEEHAYAAPATRKDELARNITRWGWAIGAPLAETRSGSKSKSMEYSFSGLGSAVKRIADNAGAVLGIDERKDLAREAMRLAFEHLASRVVIALEKLRAKNVNSDLGIGTLVVSGGVASNSYLRTILRSFLDVRGFSHMQLSFPPPSLCTDNAAMIAWAGIETFEAGWESKLDMTALRKWSLDPRAGDGGILGVGGWKKIESNR</sequence>
<dbReference type="GO" id="GO:0006508">
    <property type="term" value="P:proteolysis"/>
    <property type="evidence" value="ECO:0007669"/>
    <property type="project" value="UniProtKB-KW"/>
</dbReference>
<dbReference type="Pfam" id="PF00814">
    <property type="entry name" value="TsaD"/>
    <property type="match status" value="1"/>
</dbReference>
<dbReference type="AlphaFoldDB" id="A0A5M8Q1R5"/>
<comment type="function">
    <text evidence="1">Required for the formation of a threonylcarbamoyl group on adenosine at position 37 (t(6)A37) in mitochondrial tRNAs that read codons beginning with adenine. Probably involved in the transfer of the threonylcarbamoyl moiety of threonylcarbamoyl-AMP (TC-AMP) to the N6 group of A37. Involved in mitochondrial genome maintenance.</text>
</comment>
<reference evidence="3 4" key="1">
    <citation type="submission" date="2019-09" db="EMBL/GenBank/DDBJ databases">
        <title>The hologenome of the rock-dwelling lichen Lasallia pustulata.</title>
        <authorList>
            <person name="Greshake Tzovaras B."/>
            <person name="Segers F."/>
            <person name="Bicker A."/>
            <person name="Dal Grande F."/>
            <person name="Otte J."/>
            <person name="Hankeln T."/>
            <person name="Schmitt I."/>
            <person name="Ebersberger I."/>
        </authorList>
    </citation>
    <scope>NUCLEOTIDE SEQUENCE [LARGE SCALE GENOMIC DNA]</scope>
    <source>
        <strain evidence="3">A1-1</strain>
    </source>
</reference>
<dbReference type="SUPFAM" id="SSF53067">
    <property type="entry name" value="Actin-like ATPase domain"/>
    <property type="match status" value="2"/>
</dbReference>
<accession>A0A5M8Q1R5</accession>
<dbReference type="PROSITE" id="PS01016">
    <property type="entry name" value="GLYCOPROTEASE"/>
    <property type="match status" value="1"/>
</dbReference>
<keyword evidence="1" id="KW-0479">Metal-binding</keyword>
<dbReference type="OrthoDB" id="10259622at2759"/>
<keyword evidence="1" id="KW-0012">Acyltransferase</keyword>
<comment type="subcellular location">
    <subcellularLocation>
        <location evidence="1">Mitochondrion</location>
    </subcellularLocation>
</comment>
<dbReference type="GO" id="GO:0061711">
    <property type="term" value="F:tRNA N(6)-L-threonylcarbamoyladenine synthase activity"/>
    <property type="evidence" value="ECO:0007669"/>
    <property type="project" value="UniProtKB-EC"/>
</dbReference>
<comment type="caution">
    <text evidence="3">The sequence shown here is derived from an EMBL/GenBank/DDBJ whole genome shotgun (WGS) entry which is preliminary data.</text>
</comment>
<feature type="domain" description="Gcp-like" evidence="2">
    <location>
        <begin position="133"/>
        <end position="427"/>
    </location>
</feature>
<dbReference type="Gene3D" id="3.30.420.40">
    <property type="match status" value="2"/>
</dbReference>
<keyword evidence="1" id="KW-0808">Transferase</keyword>